<proteinExistence type="inferred from homology"/>
<dbReference type="GO" id="GO:0006952">
    <property type="term" value="P:defense response"/>
    <property type="evidence" value="ECO:0007669"/>
    <property type="project" value="UniProtKB-KW"/>
</dbReference>
<feature type="domain" description="Disease resistance N-terminal" evidence="8">
    <location>
        <begin position="13"/>
        <end position="77"/>
    </location>
</feature>
<dbReference type="GO" id="GO:0005524">
    <property type="term" value="F:ATP binding"/>
    <property type="evidence" value="ECO:0007669"/>
    <property type="project" value="UniProtKB-KW"/>
</dbReference>
<reference evidence="9" key="1">
    <citation type="journal article" date="2018" name="DNA Res.">
        <title>Multiple hybrid de novo genome assembly of finger millet, an orphan allotetraploid crop.</title>
        <authorList>
            <person name="Hatakeyama M."/>
            <person name="Aluri S."/>
            <person name="Balachadran M.T."/>
            <person name="Sivarajan S.R."/>
            <person name="Patrignani A."/>
            <person name="Gruter S."/>
            <person name="Poveda L."/>
            <person name="Shimizu-Inatsugi R."/>
            <person name="Baeten J."/>
            <person name="Francoijs K.J."/>
            <person name="Nataraja K.N."/>
            <person name="Reddy Y.A.N."/>
            <person name="Phadnis S."/>
            <person name="Ravikumar R.L."/>
            <person name="Schlapbach R."/>
            <person name="Sreeman S.M."/>
            <person name="Shimizu K.K."/>
        </authorList>
    </citation>
    <scope>NUCLEOTIDE SEQUENCE</scope>
</reference>
<evidence type="ECO:0000256" key="1">
    <source>
        <dbReference type="ARBA" id="ARBA00008894"/>
    </source>
</evidence>
<evidence type="ECO:0000259" key="8">
    <source>
        <dbReference type="Pfam" id="PF18052"/>
    </source>
</evidence>
<dbReference type="InterPro" id="IPR027417">
    <property type="entry name" value="P-loop_NTPase"/>
</dbReference>
<dbReference type="Pfam" id="PF00931">
    <property type="entry name" value="NB-ARC"/>
    <property type="match status" value="1"/>
</dbReference>
<name>A0AAV5D2U9_ELECO</name>
<evidence type="ECO:0000313" key="10">
    <source>
        <dbReference type="Proteomes" id="UP001054889"/>
    </source>
</evidence>
<keyword evidence="4" id="KW-0547">Nucleotide-binding</keyword>
<dbReference type="InterPro" id="IPR032675">
    <property type="entry name" value="LRR_dom_sf"/>
</dbReference>
<dbReference type="Gene3D" id="1.20.5.4130">
    <property type="match status" value="1"/>
</dbReference>
<protein>
    <submittedName>
        <fullName evidence="9">Uncharacterized protein</fullName>
    </submittedName>
</protein>
<keyword evidence="6" id="KW-0067">ATP-binding</keyword>
<dbReference type="SUPFAM" id="SSF52540">
    <property type="entry name" value="P-loop containing nucleoside triphosphate hydrolases"/>
    <property type="match status" value="1"/>
</dbReference>
<keyword evidence="5" id="KW-0611">Plant defense</keyword>
<organism evidence="9 10">
    <name type="scientific">Eleusine coracana subsp. coracana</name>
    <dbReference type="NCBI Taxonomy" id="191504"/>
    <lineage>
        <taxon>Eukaryota</taxon>
        <taxon>Viridiplantae</taxon>
        <taxon>Streptophyta</taxon>
        <taxon>Embryophyta</taxon>
        <taxon>Tracheophyta</taxon>
        <taxon>Spermatophyta</taxon>
        <taxon>Magnoliopsida</taxon>
        <taxon>Liliopsida</taxon>
        <taxon>Poales</taxon>
        <taxon>Poaceae</taxon>
        <taxon>PACMAD clade</taxon>
        <taxon>Chloridoideae</taxon>
        <taxon>Cynodonteae</taxon>
        <taxon>Eleusininae</taxon>
        <taxon>Eleusine</taxon>
    </lineage>
</organism>
<evidence type="ECO:0000256" key="2">
    <source>
        <dbReference type="ARBA" id="ARBA00022614"/>
    </source>
</evidence>
<dbReference type="PRINTS" id="PR00364">
    <property type="entry name" value="DISEASERSIST"/>
</dbReference>
<reference evidence="9" key="2">
    <citation type="submission" date="2021-12" db="EMBL/GenBank/DDBJ databases">
        <title>Resequencing data analysis of finger millet.</title>
        <authorList>
            <person name="Hatakeyama M."/>
            <person name="Aluri S."/>
            <person name="Balachadran M.T."/>
            <person name="Sivarajan S.R."/>
            <person name="Poveda L."/>
            <person name="Shimizu-Inatsugi R."/>
            <person name="Schlapbach R."/>
            <person name="Sreeman S.M."/>
            <person name="Shimizu K.K."/>
        </authorList>
    </citation>
    <scope>NUCLEOTIDE SEQUENCE</scope>
</reference>
<evidence type="ECO:0000256" key="4">
    <source>
        <dbReference type="ARBA" id="ARBA00022741"/>
    </source>
</evidence>
<comment type="similarity">
    <text evidence="1">Belongs to the disease resistance NB-LRR family.</text>
</comment>
<dbReference type="Gene3D" id="3.80.10.10">
    <property type="entry name" value="Ribonuclease Inhibitor"/>
    <property type="match status" value="1"/>
</dbReference>
<dbReference type="Gene3D" id="3.40.50.300">
    <property type="entry name" value="P-loop containing nucleotide triphosphate hydrolases"/>
    <property type="match status" value="1"/>
</dbReference>
<evidence type="ECO:0000256" key="3">
    <source>
        <dbReference type="ARBA" id="ARBA00022737"/>
    </source>
</evidence>
<dbReference type="PANTHER" id="PTHR36766">
    <property type="entry name" value="PLANT BROAD-SPECTRUM MILDEW RESISTANCE PROTEIN RPW8"/>
    <property type="match status" value="1"/>
</dbReference>
<evidence type="ECO:0000256" key="5">
    <source>
        <dbReference type="ARBA" id="ARBA00022821"/>
    </source>
</evidence>
<evidence type="ECO:0000256" key="6">
    <source>
        <dbReference type="ARBA" id="ARBA00022840"/>
    </source>
</evidence>
<dbReference type="GO" id="GO:0051707">
    <property type="term" value="P:response to other organism"/>
    <property type="evidence" value="ECO:0007669"/>
    <property type="project" value="UniProtKB-ARBA"/>
</dbReference>
<accession>A0AAV5D2U9</accession>
<dbReference type="EMBL" id="BQKI01000012">
    <property type="protein sequence ID" value="GJN05278.1"/>
    <property type="molecule type" value="Genomic_DNA"/>
</dbReference>
<keyword evidence="10" id="KW-1185">Reference proteome</keyword>
<keyword evidence="2" id="KW-0433">Leucine-rich repeat</keyword>
<dbReference type="Pfam" id="PF18052">
    <property type="entry name" value="Rx_N"/>
    <property type="match status" value="1"/>
</dbReference>
<comment type="caution">
    <text evidence="9">The sequence shown here is derived from an EMBL/GenBank/DDBJ whole genome shotgun (WGS) entry which is preliminary data.</text>
</comment>
<sequence>MAELVANMLVRPVVSLVKEKASNYLLDKYKIMEGMEEQHKILKRKLPAILDVIADAEKQSSHREGAKAWLEELKSVAMSDKLRRVVETIEVLVSKMNAFGFKYWEKAPASKQWRQTGSIIVDPDNIVTRSRIKEKQEIVQILTDKSNDEALTVVPIFGMGGLGKTTLAQLIYNDAEVMNHFDLRIWVCVSDEFDVCDLVNKICNSTENILDIALQKLKEKIEQKRYLLVLDDVWNKDANKWERLKACLQQGGIGSVARVDNYSRQSCEDSETTFSAECNTFELVDGNKYPLKVMTLSACNFLFCSPVLALWTCFVQLQDLSICDCDALVNWPEKGFQGLVSLRSLQFSSCNRVIRYAQASEKPELESLDIQYCAILQRLT</sequence>
<feature type="domain" description="NB-ARC" evidence="7">
    <location>
        <begin position="134"/>
        <end position="251"/>
    </location>
</feature>
<dbReference type="InterPro" id="IPR002182">
    <property type="entry name" value="NB-ARC"/>
</dbReference>
<dbReference type="Proteomes" id="UP001054889">
    <property type="component" value="Unassembled WGS sequence"/>
</dbReference>
<keyword evidence="3" id="KW-0677">Repeat</keyword>
<evidence type="ECO:0000259" key="7">
    <source>
        <dbReference type="Pfam" id="PF00931"/>
    </source>
</evidence>
<dbReference type="SUPFAM" id="SSF52047">
    <property type="entry name" value="RNI-like"/>
    <property type="match status" value="1"/>
</dbReference>
<gene>
    <name evidence="9" type="primary">ga22893</name>
    <name evidence="9" type="ORF">PR202_ga22893</name>
</gene>
<evidence type="ECO:0000313" key="9">
    <source>
        <dbReference type="EMBL" id="GJN05278.1"/>
    </source>
</evidence>
<dbReference type="InterPro" id="IPR041118">
    <property type="entry name" value="Rx_N"/>
</dbReference>
<dbReference type="GO" id="GO:0043531">
    <property type="term" value="F:ADP binding"/>
    <property type="evidence" value="ECO:0007669"/>
    <property type="project" value="InterPro"/>
</dbReference>
<dbReference type="PANTHER" id="PTHR36766:SF55">
    <property type="entry name" value="OS11G0492900 PROTEIN"/>
    <property type="match status" value="1"/>
</dbReference>
<dbReference type="AlphaFoldDB" id="A0AAV5D2U9"/>